<keyword evidence="1" id="KW-0548">Nucleotidyltransferase</keyword>
<keyword evidence="1" id="KW-0695">RNA-directed DNA polymerase</keyword>
<evidence type="ECO:0000313" key="2">
    <source>
        <dbReference type="Proteomes" id="UP000245207"/>
    </source>
</evidence>
<name>A0A2U1MM77_ARTAN</name>
<dbReference type="PANTHER" id="PTHR33116">
    <property type="entry name" value="REVERSE TRANSCRIPTASE ZINC-BINDING DOMAIN-CONTAINING PROTEIN-RELATED-RELATED"/>
    <property type="match status" value="1"/>
</dbReference>
<dbReference type="EMBL" id="PKPP01004890">
    <property type="protein sequence ID" value="PWA62322.1"/>
    <property type="molecule type" value="Genomic_DNA"/>
</dbReference>
<keyword evidence="2" id="KW-1185">Reference proteome</keyword>
<reference evidence="1 2" key="1">
    <citation type="journal article" date="2018" name="Mol. Plant">
        <title>The genome of Artemisia annua provides insight into the evolution of Asteraceae family and artemisinin biosynthesis.</title>
        <authorList>
            <person name="Shen Q."/>
            <person name="Zhang L."/>
            <person name="Liao Z."/>
            <person name="Wang S."/>
            <person name="Yan T."/>
            <person name="Shi P."/>
            <person name="Liu M."/>
            <person name="Fu X."/>
            <person name="Pan Q."/>
            <person name="Wang Y."/>
            <person name="Lv Z."/>
            <person name="Lu X."/>
            <person name="Zhang F."/>
            <person name="Jiang W."/>
            <person name="Ma Y."/>
            <person name="Chen M."/>
            <person name="Hao X."/>
            <person name="Li L."/>
            <person name="Tang Y."/>
            <person name="Lv G."/>
            <person name="Zhou Y."/>
            <person name="Sun X."/>
            <person name="Brodelius P.E."/>
            <person name="Rose J.K.C."/>
            <person name="Tang K."/>
        </authorList>
    </citation>
    <scope>NUCLEOTIDE SEQUENCE [LARGE SCALE GENOMIC DNA]</scope>
    <source>
        <strain evidence="2">cv. Huhao1</strain>
        <tissue evidence="1">Leaf</tissue>
    </source>
</reference>
<gene>
    <name evidence="1" type="ORF">CTI12_AA363970</name>
</gene>
<dbReference type="PANTHER" id="PTHR33116:SF78">
    <property type="entry name" value="OS12G0587133 PROTEIN"/>
    <property type="match status" value="1"/>
</dbReference>
<dbReference type="GO" id="GO:0003964">
    <property type="term" value="F:RNA-directed DNA polymerase activity"/>
    <property type="evidence" value="ECO:0007669"/>
    <property type="project" value="UniProtKB-KW"/>
</dbReference>
<keyword evidence="1" id="KW-0808">Transferase</keyword>
<comment type="caution">
    <text evidence="1">The sequence shown here is derived from an EMBL/GenBank/DDBJ whole genome shotgun (WGS) entry which is preliminary data.</text>
</comment>
<dbReference type="Proteomes" id="UP000245207">
    <property type="component" value="Unassembled WGS sequence"/>
</dbReference>
<accession>A0A2U1MM77</accession>
<evidence type="ECO:0000313" key="1">
    <source>
        <dbReference type="EMBL" id="PWA62322.1"/>
    </source>
</evidence>
<sequence length="273" mass="31518">MDDALFFREWSKPNMLCLVHELKCLYDVSGLKINLAKCQLFGICVSLAVVESITRSINCLYRSPLFTHLVLPVGKDMRKTEDWDEVVNCFSKSLSMWKPKLMSLGGRLTLVKAILGSLPLYLFFFSIFKAPEDIFFSPPYIPYRNRLPIDSRRDITSWVCWNKVMLDKEDGDFFNDSMLADAKLSQKVMTRKEVSMAWVANWAWRRQPTERCLGDIISVLNIIDALFINAYKEDEWAWKIENSGLPYSMVTLAQHTGPSCTLNHLSEIFQMSL</sequence>
<dbReference type="AlphaFoldDB" id="A0A2U1MM77"/>
<organism evidence="1 2">
    <name type="scientific">Artemisia annua</name>
    <name type="common">Sweet wormwood</name>
    <dbReference type="NCBI Taxonomy" id="35608"/>
    <lineage>
        <taxon>Eukaryota</taxon>
        <taxon>Viridiplantae</taxon>
        <taxon>Streptophyta</taxon>
        <taxon>Embryophyta</taxon>
        <taxon>Tracheophyta</taxon>
        <taxon>Spermatophyta</taxon>
        <taxon>Magnoliopsida</taxon>
        <taxon>eudicotyledons</taxon>
        <taxon>Gunneridae</taxon>
        <taxon>Pentapetalae</taxon>
        <taxon>asterids</taxon>
        <taxon>campanulids</taxon>
        <taxon>Asterales</taxon>
        <taxon>Asteraceae</taxon>
        <taxon>Asteroideae</taxon>
        <taxon>Anthemideae</taxon>
        <taxon>Artemisiinae</taxon>
        <taxon>Artemisia</taxon>
    </lineage>
</organism>
<dbReference type="OrthoDB" id="1932527at2759"/>
<protein>
    <submittedName>
        <fullName evidence="1">Reverse transcriptase domain, Reverse transcriptase zinc-binding domain protein</fullName>
    </submittedName>
</protein>
<proteinExistence type="predicted"/>